<dbReference type="Proteomes" id="UP001410394">
    <property type="component" value="Unassembled WGS sequence"/>
</dbReference>
<organism evidence="1 2">
    <name type="scientific">Uliginosibacterium sediminicola</name>
    <dbReference type="NCBI Taxonomy" id="2024550"/>
    <lineage>
        <taxon>Bacteria</taxon>
        <taxon>Pseudomonadati</taxon>
        <taxon>Pseudomonadota</taxon>
        <taxon>Betaproteobacteria</taxon>
        <taxon>Rhodocyclales</taxon>
        <taxon>Zoogloeaceae</taxon>
        <taxon>Uliginosibacterium</taxon>
    </lineage>
</organism>
<reference evidence="1 2" key="1">
    <citation type="journal article" date="2018" name="Int. J. Syst. Evol. Microbiol.">
        <title>Uliginosibacterium sediminicola sp. nov., isolated from freshwater sediment.</title>
        <authorList>
            <person name="Hwang W.M."/>
            <person name="Kim S.M."/>
            <person name="Kang K."/>
            <person name="Ahn T.Y."/>
        </authorList>
    </citation>
    <scope>NUCLEOTIDE SEQUENCE [LARGE SCALE GENOMIC DNA]</scope>
    <source>
        <strain evidence="1 2">M1-21</strain>
    </source>
</reference>
<keyword evidence="1" id="KW-0378">Hydrolase</keyword>
<protein>
    <submittedName>
        <fullName evidence="1">Alpha/beta hydrolase</fullName>
        <ecNumber evidence="1">3.-.-.-</ecNumber>
    </submittedName>
</protein>
<accession>A0ABU9Z1G6</accession>
<keyword evidence="2" id="KW-1185">Reference proteome</keyword>
<dbReference type="InterPro" id="IPR029058">
    <property type="entry name" value="AB_hydrolase_fold"/>
</dbReference>
<dbReference type="InterPro" id="IPR010662">
    <property type="entry name" value="RBBP9/YdeN"/>
</dbReference>
<evidence type="ECO:0000313" key="1">
    <source>
        <dbReference type="EMBL" id="MEN3069777.1"/>
    </source>
</evidence>
<dbReference type="GO" id="GO:0016787">
    <property type="term" value="F:hydrolase activity"/>
    <property type="evidence" value="ECO:0007669"/>
    <property type="project" value="UniProtKB-KW"/>
</dbReference>
<sequence length="200" mass="21737">MSTILIVPGLGNSGPQHWQSWFEQKLEGCVRVEQEDWDEPYLPRWAGAVRHELARANGPVWIVAHSFGCLAAVHAATEYRDRIAGAMLVAPADPDKFNVSALLPEGPLGFPSVVVASTNDPWVRMLKAGFLAEQWESRLINIGAKGHINAESGFGPWIDGLEIFSALRAANAGLPLGRFEGRAKHLPRPGAASRQGRSEV</sequence>
<dbReference type="EC" id="3.-.-.-" evidence="1"/>
<proteinExistence type="predicted"/>
<dbReference type="SUPFAM" id="SSF53474">
    <property type="entry name" value="alpha/beta-Hydrolases"/>
    <property type="match status" value="1"/>
</dbReference>
<dbReference type="EMBL" id="JBDIVE010000008">
    <property type="protein sequence ID" value="MEN3069777.1"/>
    <property type="molecule type" value="Genomic_DNA"/>
</dbReference>
<comment type="caution">
    <text evidence="1">The sequence shown here is derived from an EMBL/GenBank/DDBJ whole genome shotgun (WGS) entry which is preliminary data.</text>
</comment>
<gene>
    <name evidence="1" type="ORF">ABDB84_14945</name>
</gene>
<name>A0ABU9Z1G6_9RHOO</name>
<dbReference type="Pfam" id="PF06821">
    <property type="entry name" value="Ser_hydrolase"/>
    <property type="match status" value="1"/>
</dbReference>
<dbReference type="Gene3D" id="3.40.50.1820">
    <property type="entry name" value="alpha/beta hydrolase"/>
    <property type="match status" value="1"/>
</dbReference>
<dbReference type="RefSeq" id="WP_345920547.1">
    <property type="nucleotide sequence ID" value="NZ_JBDIVE010000008.1"/>
</dbReference>
<evidence type="ECO:0000313" key="2">
    <source>
        <dbReference type="Proteomes" id="UP001410394"/>
    </source>
</evidence>